<dbReference type="Gene3D" id="3.40.33.10">
    <property type="entry name" value="CAP"/>
    <property type="match status" value="1"/>
</dbReference>
<dbReference type="CDD" id="cd05379">
    <property type="entry name" value="CAP_bacterial"/>
    <property type="match status" value="1"/>
</dbReference>
<sequence length="296" mass="31028">MFFQGMAGSGEAPPLRPVLFLRSLPVSRVFRGGRMDEVAQQVLLEFVNRARLQPAVEAERHGVVLPPGVLPVPPVAPSAFLADLARAHSQAMAEHGLFGHQGRDGRGPLDRAVAAGFPVTGSWAFGEILSVRLLDGDDVPLADQHADLFRSPGHRQIMLSPDMREVGIGLAQGAWSFETGVGGPASFLTETFAASGRAVFVTGVVFRDGNADKAYDAGEGVGGIVVSFDGQETRTTEAGGYTLALTGPAQGMMTLGAATLPLTVAAVNRKIDHDLTSGRVFVRDDGSYGEGGLPGR</sequence>
<dbReference type="InterPro" id="IPR035940">
    <property type="entry name" value="CAP_sf"/>
</dbReference>
<dbReference type="eggNOG" id="COG2340">
    <property type="taxonomic scope" value="Bacteria"/>
</dbReference>
<dbReference type="Proteomes" id="UP000033220">
    <property type="component" value="Chromosome DSM 122"/>
</dbReference>
<dbReference type="KEGG" id="rpm:RSPPHO_02408"/>
<dbReference type="Pfam" id="PF00188">
    <property type="entry name" value="CAP"/>
    <property type="match status" value="1"/>
</dbReference>
<proteinExistence type="predicted"/>
<dbReference type="AlphaFoldDB" id="H6SM19"/>
<gene>
    <name evidence="2" type="ORF">RSPPHO_02408</name>
</gene>
<dbReference type="HOGENOM" id="CLU_939677_0_0_5"/>
<evidence type="ECO:0000313" key="3">
    <source>
        <dbReference type="Proteomes" id="UP000033220"/>
    </source>
</evidence>
<name>H6SM19_PARPM</name>
<dbReference type="PANTHER" id="PTHR31157">
    <property type="entry name" value="SCP DOMAIN-CONTAINING PROTEIN"/>
    <property type="match status" value="1"/>
</dbReference>
<dbReference type="EMBL" id="HE663493">
    <property type="protein sequence ID" value="CCG09034.1"/>
    <property type="molecule type" value="Genomic_DNA"/>
</dbReference>
<accession>H6SM19</accession>
<reference evidence="2 3" key="1">
    <citation type="submission" date="2012-02" db="EMBL/GenBank/DDBJ databases">
        <title>Shotgun genome sequence of Phaeospirillum photometricum DSM 122.</title>
        <authorList>
            <person name="Duquesne K."/>
            <person name="Sturgis J."/>
        </authorList>
    </citation>
    <scope>NUCLEOTIDE SEQUENCE [LARGE SCALE GENOMIC DNA]</scope>
    <source>
        <strain evidence="3">DSM122</strain>
    </source>
</reference>
<dbReference type="PANTHER" id="PTHR31157:SF1">
    <property type="entry name" value="SCP DOMAIN-CONTAINING PROTEIN"/>
    <property type="match status" value="1"/>
</dbReference>
<dbReference type="PATRIC" id="fig|1150469.3.peg.2734"/>
<keyword evidence="3" id="KW-1185">Reference proteome</keyword>
<evidence type="ECO:0000313" key="2">
    <source>
        <dbReference type="EMBL" id="CCG09034.1"/>
    </source>
</evidence>
<dbReference type="STRING" id="1150469.RSPPHO_02408"/>
<protein>
    <recommendedName>
        <fullName evidence="1">SCP domain-containing protein</fullName>
    </recommendedName>
</protein>
<dbReference type="SUPFAM" id="SSF55797">
    <property type="entry name" value="PR-1-like"/>
    <property type="match status" value="1"/>
</dbReference>
<organism evidence="2 3">
    <name type="scientific">Pararhodospirillum photometricum DSM 122</name>
    <dbReference type="NCBI Taxonomy" id="1150469"/>
    <lineage>
        <taxon>Bacteria</taxon>
        <taxon>Pseudomonadati</taxon>
        <taxon>Pseudomonadota</taxon>
        <taxon>Alphaproteobacteria</taxon>
        <taxon>Rhodospirillales</taxon>
        <taxon>Rhodospirillaceae</taxon>
        <taxon>Pararhodospirillum</taxon>
    </lineage>
</organism>
<feature type="domain" description="SCP" evidence="1">
    <location>
        <begin position="46"/>
        <end position="173"/>
    </location>
</feature>
<evidence type="ECO:0000259" key="1">
    <source>
        <dbReference type="Pfam" id="PF00188"/>
    </source>
</evidence>
<dbReference type="InterPro" id="IPR014044">
    <property type="entry name" value="CAP_dom"/>
</dbReference>